<keyword evidence="1" id="KW-0472">Membrane</keyword>
<gene>
    <name evidence="2" type="ORF">GA0070216_116153</name>
</gene>
<dbReference type="EMBL" id="FMCU01000016">
    <property type="protein sequence ID" value="SCF44036.1"/>
    <property type="molecule type" value="Genomic_DNA"/>
</dbReference>
<sequence>MLENSLMVISPEARAEYGVGESGGSRSGRRRLRRRTRRRIRRALLIGLVVGSVLFGAAGWVGFRGWQARAHLVNAAGLARELSTQVLGGDLDRAQRTLAALQEQAGAARTATGDPGWGLARHVPYAGDDVAAVRTIAVAIDDLARQAFPALLRTDLTTLVPTEGRLDLARLRAASADLTAADAAVRRSRAGLDAVPAEDLVSQLGTALAQLRTEIDRLAGLTGAADRGARVLPALLGADGPRSYLLLSQNLAELRATGGMFGAYAVIHADDGRIRMREQGTSAQLGRFTPALRVDDEVRRIYTDLPGIYPADVNLTPHFPTAAKLYREMYRRHSGVTVDGVLTVDPVMLSYLLQATGPVSVPGDATLVSSQVVRTLLSDAYQGRDDNGQDAFFAASASAVFDAFLTKKVNPRVLLSALDRSITERRILFWSARSTEQRTFADTRLAGALPEQESAPTVGVFLNDGSGAKLGYYLRPAATLTVGDCADEGRRQLRLRFTLHSSAPDSGLTKSVLGLGKAGDPYTARTLISIYSPAGGTVLGARLDGKPTPLGSGIERRRQVVIATVDVAPGATRTLDVDLLTGRNTTGIPEIWHTPTATPWTTQVVPAPSCKQ</sequence>
<evidence type="ECO:0000313" key="2">
    <source>
        <dbReference type="EMBL" id="SCF44036.1"/>
    </source>
</evidence>
<feature type="transmembrane region" description="Helical" evidence="1">
    <location>
        <begin position="43"/>
        <end position="63"/>
    </location>
</feature>
<keyword evidence="1" id="KW-0812">Transmembrane</keyword>
<dbReference type="STRING" id="121616.GA0070216_116153"/>
<proteinExistence type="predicted"/>
<dbReference type="AlphaFoldDB" id="A0A1C5AG22"/>
<dbReference type="InterPro" id="IPR025101">
    <property type="entry name" value="DUF4012"/>
</dbReference>
<keyword evidence="3" id="KW-1185">Reference proteome</keyword>
<protein>
    <submittedName>
        <fullName evidence="2">Uncharacterized protein</fullName>
    </submittedName>
</protein>
<evidence type="ECO:0000256" key="1">
    <source>
        <dbReference type="SAM" id="Phobius"/>
    </source>
</evidence>
<organism evidence="2 3">
    <name type="scientific">Micromonospora matsumotoense</name>
    <dbReference type="NCBI Taxonomy" id="121616"/>
    <lineage>
        <taxon>Bacteria</taxon>
        <taxon>Bacillati</taxon>
        <taxon>Actinomycetota</taxon>
        <taxon>Actinomycetes</taxon>
        <taxon>Micromonosporales</taxon>
        <taxon>Micromonosporaceae</taxon>
        <taxon>Micromonospora</taxon>
    </lineage>
</organism>
<keyword evidence="1" id="KW-1133">Transmembrane helix</keyword>
<dbReference type="Proteomes" id="UP000198797">
    <property type="component" value="Unassembled WGS sequence"/>
</dbReference>
<accession>A0A1C5AG22</accession>
<name>A0A1C5AG22_9ACTN</name>
<evidence type="ECO:0000313" key="3">
    <source>
        <dbReference type="Proteomes" id="UP000198797"/>
    </source>
</evidence>
<reference evidence="3" key="1">
    <citation type="submission" date="2016-06" db="EMBL/GenBank/DDBJ databases">
        <authorList>
            <person name="Varghese N."/>
            <person name="Submissions Spin"/>
        </authorList>
    </citation>
    <scope>NUCLEOTIDE SEQUENCE [LARGE SCALE GENOMIC DNA]</scope>
    <source>
        <strain evidence="3">DSM 44100</strain>
    </source>
</reference>
<dbReference type="Pfam" id="PF13196">
    <property type="entry name" value="DUF4012"/>
    <property type="match status" value="1"/>
</dbReference>